<dbReference type="Pfam" id="PF02470">
    <property type="entry name" value="MlaD"/>
    <property type="match status" value="1"/>
</dbReference>
<keyword evidence="1" id="KW-1133">Transmembrane helix</keyword>
<dbReference type="PANTHER" id="PTHR36698:SF2">
    <property type="entry name" value="MCE_MLAD DOMAIN-CONTAINING PROTEIN"/>
    <property type="match status" value="1"/>
</dbReference>
<dbReference type="RefSeq" id="WP_044429078.1">
    <property type="nucleotide sequence ID" value="NZ_BJYZ01000013.1"/>
</dbReference>
<gene>
    <name evidence="3" type="ORF">SAE02_31180</name>
</gene>
<feature type="transmembrane region" description="Helical" evidence="1">
    <location>
        <begin position="7"/>
        <end position="29"/>
    </location>
</feature>
<dbReference type="OrthoDB" id="9808689at2"/>
<evidence type="ECO:0000259" key="2">
    <source>
        <dbReference type="Pfam" id="PF02470"/>
    </source>
</evidence>
<evidence type="ECO:0000256" key="1">
    <source>
        <dbReference type="SAM" id="Phobius"/>
    </source>
</evidence>
<protein>
    <submittedName>
        <fullName evidence="3">Mammalian cell entry protein</fullName>
    </submittedName>
</protein>
<dbReference type="AlphaFoldDB" id="A0A512DRX7"/>
<sequence>METRASYLLVGGFTLVFMACLFAFVVWLAKSSYEEASSTRYHIYFTGSVAGLQEGSPVRYRGIALGSVRDIRIDPKNIARVQVTIEVAANTPIKEDAVAYLALEGISGGAYVEISGGTQESALLKPEDGDLAIIQSRPSSLAALVETTPELLTRLVGLSTQVTGFLTQQNQEEVTRILVNVRTMTDHLAQASAGAGGTVEELGTTLGLVNGLVMDLRDHADKLAGSADAALGQARVTMGTVGKDASRLSTDFTRLSGDLRTLTASLDRTAREAETLLKENREPIADFTASGLYDFTLLMTELRGLVTNLSRVTMKLERDPGDFLFGGTRQGVDVQ</sequence>
<keyword evidence="1" id="KW-0812">Transmembrane</keyword>
<name>A0A512DRX7_9PROT</name>
<proteinExistence type="predicted"/>
<keyword evidence="1" id="KW-0472">Membrane</keyword>
<dbReference type="PROSITE" id="PS51257">
    <property type="entry name" value="PROKAR_LIPOPROTEIN"/>
    <property type="match status" value="1"/>
</dbReference>
<reference evidence="3 4" key="1">
    <citation type="submission" date="2019-07" db="EMBL/GenBank/DDBJ databases">
        <title>Whole genome shotgun sequence of Skermanella aerolata NBRC 106429.</title>
        <authorList>
            <person name="Hosoyama A."/>
            <person name="Uohara A."/>
            <person name="Ohji S."/>
            <person name="Ichikawa N."/>
        </authorList>
    </citation>
    <scope>NUCLEOTIDE SEQUENCE [LARGE SCALE GENOMIC DNA]</scope>
    <source>
        <strain evidence="3 4">NBRC 106429</strain>
    </source>
</reference>
<dbReference type="PANTHER" id="PTHR36698">
    <property type="entry name" value="BLL5892 PROTEIN"/>
    <property type="match status" value="1"/>
</dbReference>
<dbReference type="EMBL" id="BJYZ01000013">
    <property type="protein sequence ID" value="GEO38970.1"/>
    <property type="molecule type" value="Genomic_DNA"/>
</dbReference>
<organism evidence="3 4">
    <name type="scientific">Skermanella aerolata</name>
    <dbReference type="NCBI Taxonomy" id="393310"/>
    <lineage>
        <taxon>Bacteria</taxon>
        <taxon>Pseudomonadati</taxon>
        <taxon>Pseudomonadota</taxon>
        <taxon>Alphaproteobacteria</taxon>
        <taxon>Rhodospirillales</taxon>
        <taxon>Azospirillaceae</taxon>
        <taxon>Skermanella</taxon>
    </lineage>
</organism>
<accession>A0A512DRX7</accession>
<keyword evidence="4" id="KW-1185">Reference proteome</keyword>
<dbReference type="Proteomes" id="UP000321523">
    <property type="component" value="Unassembled WGS sequence"/>
</dbReference>
<feature type="domain" description="Mce/MlaD" evidence="2">
    <location>
        <begin position="40"/>
        <end position="117"/>
    </location>
</feature>
<evidence type="ECO:0000313" key="4">
    <source>
        <dbReference type="Proteomes" id="UP000321523"/>
    </source>
</evidence>
<evidence type="ECO:0000313" key="3">
    <source>
        <dbReference type="EMBL" id="GEO38970.1"/>
    </source>
</evidence>
<comment type="caution">
    <text evidence="3">The sequence shown here is derived from an EMBL/GenBank/DDBJ whole genome shotgun (WGS) entry which is preliminary data.</text>
</comment>
<dbReference type="InterPro" id="IPR003399">
    <property type="entry name" value="Mce/MlaD"/>
</dbReference>